<sequence length="367" mass="40647">MSKMSAISPTQLFAMIILFELGTALVVPIGLGAGTNAWLSILLAMPGGIILYILIVYFDKQYPTLILSGYIRKIVGAYIGWPISLLYLVFFIYNSARNLREAGDLLITSSYDQTPVVFIHAVMISAVIYVIHKGIKVLFRVGEIYILIMLSLGIISNIAVIFSGAIDIRNLLPILGEGWISTIRNAYPNIFMFPFGELICFTTILTHLKQKKIARKTGILAIIASTILLSMTHAIEVAVIGAGVYNRTTFPLFTVITTVELAEYLQRLDSFVILALIIGVFFKMTIYAYAASAIAADIFSFQEQRKLAYPVGVIIFLVSVLSAWSFPEHNNEGATVVNIVLPVLVAILVLLLFIHLIKKRFMTDRTI</sequence>
<evidence type="ECO:0000256" key="8">
    <source>
        <dbReference type="SAM" id="Phobius"/>
    </source>
</evidence>
<dbReference type="RefSeq" id="WP_114381359.1">
    <property type="nucleotide sequence ID" value="NZ_QPJD01000010.1"/>
</dbReference>
<keyword evidence="3" id="KW-0813">Transport</keyword>
<comment type="similarity">
    <text evidence="2">Belongs to the amino acid-polyamine-organocation (APC) superfamily. Spore germination protein (SGP) (TC 2.A.3.9) family.</text>
</comment>
<dbReference type="GO" id="GO:0016020">
    <property type="term" value="C:membrane"/>
    <property type="evidence" value="ECO:0007669"/>
    <property type="project" value="UniProtKB-SubCell"/>
</dbReference>
<dbReference type="PANTHER" id="PTHR34975">
    <property type="entry name" value="SPORE GERMINATION PROTEIN A2"/>
    <property type="match status" value="1"/>
</dbReference>
<dbReference type="EMBL" id="QPJD01000010">
    <property type="protein sequence ID" value="RCW45512.1"/>
    <property type="molecule type" value="Genomic_DNA"/>
</dbReference>
<keyword evidence="7 8" id="KW-0472">Membrane</keyword>
<feature type="transmembrane region" description="Helical" evidence="8">
    <location>
        <begin position="271"/>
        <end position="295"/>
    </location>
</feature>
<feature type="transmembrane region" description="Helical" evidence="8">
    <location>
        <begin position="113"/>
        <end position="132"/>
    </location>
</feature>
<dbReference type="Proteomes" id="UP000252415">
    <property type="component" value="Unassembled WGS sequence"/>
</dbReference>
<evidence type="ECO:0000256" key="6">
    <source>
        <dbReference type="ARBA" id="ARBA00022989"/>
    </source>
</evidence>
<protein>
    <submittedName>
        <fullName evidence="9">Spore germination protein KB</fullName>
    </submittedName>
</protein>
<proteinExistence type="inferred from homology"/>
<dbReference type="PANTHER" id="PTHR34975:SF2">
    <property type="entry name" value="SPORE GERMINATION PROTEIN A2"/>
    <property type="match status" value="1"/>
</dbReference>
<accession>A0A368VXJ4</accession>
<evidence type="ECO:0000256" key="3">
    <source>
        <dbReference type="ARBA" id="ARBA00022448"/>
    </source>
</evidence>
<evidence type="ECO:0000256" key="2">
    <source>
        <dbReference type="ARBA" id="ARBA00007998"/>
    </source>
</evidence>
<evidence type="ECO:0000313" key="10">
    <source>
        <dbReference type="Proteomes" id="UP000252415"/>
    </source>
</evidence>
<evidence type="ECO:0000256" key="7">
    <source>
        <dbReference type="ARBA" id="ARBA00023136"/>
    </source>
</evidence>
<dbReference type="Pfam" id="PF03845">
    <property type="entry name" value="Spore_permease"/>
    <property type="match status" value="1"/>
</dbReference>
<keyword evidence="10" id="KW-1185">Reference proteome</keyword>
<feature type="transmembrane region" description="Helical" evidence="8">
    <location>
        <begin position="220"/>
        <end position="245"/>
    </location>
</feature>
<gene>
    <name evidence="9" type="ORF">DFP97_110100</name>
</gene>
<reference evidence="9 10" key="1">
    <citation type="submission" date="2018-07" db="EMBL/GenBank/DDBJ databases">
        <title>Genomic Encyclopedia of Type Strains, Phase III (KMG-III): the genomes of soil and plant-associated and newly described type strains.</title>
        <authorList>
            <person name="Whitman W."/>
        </authorList>
    </citation>
    <scope>NUCLEOTIDE SEQUENCE [LARGE SCALE GENOMIC DNA]</scope>
    <source>
        <strain evidence="9 10">CECT 7506</strain>
    </source>
</reference>
<dbReference type="NCBIfam" id="TIGR00912">
    <property type="entry name" value="2A0309"/>
    <property type="match status" value="1"/>
</dbReference>
<keyword evidence="4" id="KW-0309">Germination</keyword>
<dbReference type="InterPro" id="IPR004761">
    <property type="entry name" value="Spore_GerAB"/>
</dbReference>
<evidence type="ECO:0000256" key="5">
    <source>
        <dbReference type="ARBA" id="ARBA00022692"/>
    </source>
</evidence>
<feature type="transmembrane region" description="Helical" evidence="8">
    <location>
        <begin position="12"/>
        <end position="31"/>
    </location>
</feature>
<feature type="transmembrane region" description="Helical" evidence="8">
    <location>
        <begin position="144"/>
        <end position="166"/>
    </location>
</feature>
<feature type="transmembrane region" description="Helical" evidence="8">
    <location>
        <begin position="37"/>
        <end position="58"/>
    </location>
</feature>
<comment type="caution">
    <text evidence="9">The sequence shown here is derived from an EMBL/GenBank/DDBJ whole genome shotgun (WGS) entry which is preliminary data.</text>
</comment>
<comment type="subcellular location">
    <subcellularLocation>
        <location evidence="1">Membrane</location>
        <topology evidence="1">Multi-pass membrane protein</topology>
    </subcellularLocation>
</comment>
<dbReference type="GO" id="GO:0009847">
    <property type="term" value="P:spore germination"/>
    <property type="evidence" value="ECO:0007669"/>
    <property type="project" value="InterPro"/>
</dbReference>
<dbReference type="OrthoDB" id="1891864at2"/>
<feature type="transmembrane region" description="Helical" evidence="8">
    <location>
        <begin position="186"/>
        <end position="208"/>
    </location>
</feature>
<evidence type="ECO:0000256" key="1">
    <source>
        <dbReference type="ARBA" id="ARBA00004141"/>
    </source>
</evidence>
<evidence type="ECO:0000256" key="4">
    <source>
        <dbReference type="ARBA" id="ARBA00022544"/>
    </source>
</evidence>
<feature type="transmembrane region" description="Helical" evidence="8">
    <location>
        <begin position="339"/>
        <end position="357"/>
    </location>
</feature>
<feature type="transmembrane region" description="Helical" evidence="8">
    <location>
        <begin position="307"/>
        <end position="327"/>
    </location>
</feature>
<evidence type="ECO:0000313" key="9">
    <source>
        <dbReference type="EMBL" id="RCW45512.1"/>
    </source>
</evidence>
<dbReference type="AlphaFoldDB" id="A0A368VXJ4"/>
<keyword evidence="5 8" id="KW-0812">Transmembrane</keyword>
<name>A0A368VXJ4_9BACL</name>
<feature type="transmembrane region" description="Helical" evidence="8">
    <location>
        <begin position="70"/>
        <end position="93"/>
    </location>
</feature>
<keyword evidence="6 8" id="KW-1133">Transmembrane helix</keyword>
<organism evidence="9 10">
    <name type="scientific">Paenibacillus prosopidis</name>
    <dbReference type="NCBI Taxonomy" id="630520"/>
    <lineage>
        <taxon>Bacteria</taxon>
        <taxon>Bacillati</taxon>
        <taxon>Bacillota</taxon>
        <taxon>Bacilli</taxon>
        <taxon>Bacillales</taxon>
        <taxon>Paenibacillaceae</taxon>
        <taxon>Paenibacillus</taxon>
    </lineage>
</organism>